<evidence type="ECO:0000313" key="2">
    <source>
        <dbReference type="Proteomes" id="UP001177260"/>
    </source>
</evidence>
<dbReference type="Proteomes" id="UP001177260">
    <property type="component" value="Unassembled WGS sequence"/>
</dbReference>
<comment type="caution">
    <text evidence="1">The sequence shown here is derived from an EMBL/GenBank/DDBJ whole genome shotgun (WGS) entry which is preliminary data.</text>
</comment>
<evidence type="ECO:0000313" key="1">
    <source>
        <dbReference type="EMBL" id="KAK1138462.1"/>
    </source>
</evidence>
<reference evidence="1 2" key="1">
    <citation type="journal article" date="2023" name="ACS Omega">
        <title>Identification of the Neoaspergillic Acid Biosynthesis Gene Cluster by Establishing an In Vitro CRISPR-Ribonucleoprotein Genetic System in Aspergillus melleus.</title>
        <authorList>
            <person name="Yuan B."/>
            <person name="Grau M.F."/>
            <person name="Murata R.M."/>
            <person name="Torok T."/>
            <person name="Venkateswaran K."/>
            <person name="Stajich J.E."/>
            <person name="Wang C.C.C."/>
        </authorList>
    </citation>
    <scope>NUCLEOTIDE SEQUENCE [LARGE SCALE GENOMIC DNA]</scope>
    <source>
        <strain evidence="1 2">IMV 1140</strain>
    </source>
</reference>
<organism evidence="1 2">
    <name type="scientific">Aspergillus melleus</name>
    <dbReference type="NCBI Taxonomy" id="138277"/>
    <lineage>
        <taxon>Eukaryota</taxon>
        <taxon>Fungi</taxon>
        <taxon>Dikarya</taxon>
        <taxon>Ascomycota</taxon>
        <taxon>Pezizomycotina</taxon>
        <taxon>Eurotiomycetes</taxon>
        <taxon>Eurotiomycetidae</taxon>
        <taxon>Eurotiales</taxon>
        <taxon>Aspergillaceae</taxon>
        <taxon>Aspergillus</taxon>
        <taxon>Aspergillus subgen. Circumdati</taxon>
    </lineage>
</organism>
<dbReference type="EMBL" id="JAOPJF010000148">
    <property type="protein sequence ID" value="KAK1138462.1"/>
    <property type="molecule type" value="Genomic_DNA"/>
</dbReference>
<sequence>MASTAELSVAISKGGGLYKHWGLFVEGPTDEQKIVLQVEGSTNRFRFERELKNARTADGIVELIPLCEVPLSSISAIDQAAAEAPIHNLYTGYNCQDYVIDLLDILEAMELISGEDAQYQAQKALVLSKQEGR</sequence>
<accession>A0ACC3ALW4</accession>
<proteinExistence type="predicted"/>
<gene>
    <name evidence="1" type="ORF">N8T08_002497</name>
</gene>
<keyword evidence="2" id="KW-1185">Reference proteome</keyword>
<name>A0ACC3ALW4_9EURO</name>
<protein>
    <submittedName>
        <fullName evidence="1">Uncharacterized protein</fullName>
    </submittedName>
</protein>